<feature type="region of interest" description="Disordered" evidence="1">
    <location>
        <begin position="268"/>
        <end position="294"/>
    </location>
</feature>
<protein>
    <submittedName>
        <fullName evidence="3">Metallo-hydrolase YycJ</fullName>
        <ecNumber evidence="3">3.-.-.-</ecNumber>
    </submittedName>
</protein>
<dbReference type="EMBL" id="CABWIC010000001">
    <property type="protein sequence ID" value="VWL86459.1"/>
    <property type="molecule type" value="Genomic_DNA"/>
</dbReference>
<dbReference type="InterPro" id="IPR001279">
    <property type="entry name" value="Metallo-B-lactamas"/>
</dbReference>
<feature type="region of interest" description="Disordered" evidence="1">
    <location>
        <begin position="1"/>
        <end position="21"/>
    </location>
</feature>
<dbReference type="SMART" id="SM00849">
    <property type="entry name" value="Lactamase_B"/>
    <property type="match status" value="1"/>
</dbReference>
<dbReference type="InterPro" id="IPR052533">
    <property type="entry name" value="WalJ/YycJ-like"/>
</dbReference>
<proteinExistence type="predicted"/>
<dbReference type="PANTHER" id="PTHR47619:SF1">
    <property type="entry name" value="EXODEOXYRIBONUCLEASE WALJ"/>
    <property type="match status" value="1"/>
</dbReference>
<dbReference type="RefSeq" id="WP_193221123.1">
    <property type="nucleotide sequence ID" value="NZ_CABWIC010000001.1"/>
</dbReference>
<dbReference type="GeneID" id="77464823"/>
<dbReference type="InterPro" id="IPR036866">
    <property type="entry name" value="RibonucZ/Hydroxyglut_hydro"/>
</dbReference>
<dbReference type="Proteomes" id="UP000405524">
    <property type="component" value="Unassembled WGS sequence"/>
</dbReference>
<evidence type="ECO:0000313" key="4">
    <source>
        <dbReference type="Proteomes" id="UP000405524"/>
    </source>
</evidence>
<keyword evidence="3" id="KW-0378">Hydrolase</keyword>
<feature type="domain" description="Metallo-beta-lactamase" evidence="2">
    <location>
        <begin position="37"/>
        <end position="202"/>
    </location>
</feature>
<evidence type="ECO:0000313" key="3">
    <source>
        <dbReference type="EMBL" id="VWL86459.1"/>
    </source>
</evidence>
<feature type="compositionally biased region" description="Polar residues" evidence="1">
    <location>
        <begin position="1"/>
        <end position="11"/>
    </location>
</feature>
<reference evidence="3 4" key="1">
    <citation type="submission" date="2019-10" db="EMBL/GenBank/DDBJ databases">
        <authorList>
            <person name="Wolf R A."/>
        </authorList>
    </citation>
    <scope>NUCLEOTIDE SEQUENCE [LARGE SCALE GENOMIC DNA]</scope>
    <source>
        <strain evidence="3">Collinsella_intestinalis_DSM_13632</strain>
    </source>
</reference>
<dbReference type="PANTHER" id="PTHR47619">
    <property type="entry name" value="METALLO-HYDROLASE YYCJ-RELATED"/>
    <property type="match status" value="1"/>
</dbReference>
<dbReference type="SUPFAM" id="SSF56281">
    <property type="entry name" value="Metallo-hydrolase/oxidoreductase"/>
    <property type="match status" value="1"/>
</dbReference>
<dbReference type="EC" id="3.-.-.-" evidence="3"/>
<dbReference type="Pfam" id="PF12706">
    <property type="entry name" value="Lactamase_B_2"/>
    <property type="match status" value="1"/>
</dbReference>
<dbReference type="Gene3D" id="3.60.15.10">
    <property type="entry name" value="Ribonuclease Z/Hydroxyacylglutathione hydrolase-like"/>
    <property type="match status" value="1"/>
</dbReference>
<feature type="compositionally biased region" description="Basic and acidic residues" evidence="1">
    <location>
        <begin position="273"/>
        <end position="282"/>
    </location>
</feature>
<organism evidence="3 4">
    <name type="scientific">Collinsella intestinalis</name>
    <dbReference type="NCBI Taxonomy" id="147207"/>
    <lineage>
        <taxon>Bacteria</taxon>
        <taxon>Bacillati</taxon>
        <taxon>Actinomycetota</taxon>
        <taxon>Coriobacteriia</taxon>
        <taxon>Coriobacteriales</taxon>
        <taxon>Coriobacteriaceae</taxon>
        <taxon>Collinsella</taxon>
    </lineage>
</organism>
<accession>A0A5K1IIN7</accession>
<sequence>MTHSTSASPAEQRTPGADAKSERRHALHLHILGSGSRGNCALVEGPEGLIMIDNGFARCKVLDRMHELGLDERDVRALILTHEHTDHVSGISVWVKIFNGPLFASEGTVDGRKYLSCLDFETFTPGDALEVAGVRIETFPTSHDVVNPVGFRFSCAGDAIGYATDTGMLPPRAMELLADARILALESNYDTQMLRCGPYPRHLQDRIASDRGHLSNAQAAEALSALVSERTEHVVAMHISQENNRPSLAVRALAAAIGAELDNELGSSATLRRPGDTADLHIRPAGQNRPFSVL</sequence>
<dbReference type="GO" id="GO:0016787">
    <property type="term" value="F:hydrolase activity"/>
    <property type="evidence" value="ECO:0007669"/>
    <property type="project" value="UniProtKB-KW"/>
</dbReference>
<gene>
    <name evidence="3" type="primary">yycJ</name>
    <name evidence="3" type="ORF">JKKLCJKK_01403</name>
</gene>
<evidence type="ECO:0000256" key="1">
    <source>
        <dbReference type="SAM" id="MobiDB-lite"/>
    </source>
</evidence>
<dbReference type="AlphaFoldDB" id="A0A5K1IIN7"/>
<name>A0A5K1IIN7_9ACTN</name>
<evidence type="ECO:0000259" key="2">
    <source>
        <dbReference type="SMART" id="SM00849"/>
    </source>
</evidence>